<dbReference type="EMBL" id="JBHSDP010000029">
    <property type="protein sequence ID" value="MFC4333109.1"/>
    <property type="molecule type" value="Genomic_DNA"/>
</dbReference>
<keyword evidence="4" id="KW-0479">Metal-binding</keyword>
<evidence type="ECO:0000256" key="5">
    <source>
        <dbReference type="ARBA" id="ARBA00023052"/>
    </source>
</evidence>
<dbReference type="CDD" id="cd02012">
    <property type="entry name" value="TPP_TK"/>
    <property type="match status" value="1"/>
</dbReference>
<proteinExistence type="inferred from homology"/>
<sequence length="287" mass="29883">MHEPAAREQLAARAHRVRKHIVEMCSGPEGGHLGGSMSCVEILVALFFHTMNVDPADPGWAERDVFVLSKGHAAMALYAVLAERGFIAPEEIGTFCRPGGRLATHGNAAVPGVEFATGSLGHGLALANGTAWAQRRRGGTPARTYVLLGDGELQEGSVWEAAQVSRALNAGNLVAVIDVNGFQQTGAVGEVSPGAPVADRWNGFGWHTVEVDGHDPAALCAAFDEAAETDGPTAVVCRTVKAQGTGVLAGRAVSHFVRLDTAKRARVLAGLRRTAPPGGTKGAPRHA</sequence>
<organism evidence="7 8">
    <name type="scientific">Streptomyces andamanensis</name>
    <dbReference type="NCBI Taxonomy" id="1565035"/>
    <lineage>
        <taxon>Bacteria</taxon>
        <taxon>Bacillati</taxon>
        <taxon>Actinomycetota</taxon>
        <taxon>Actinomycetes</taxon>
        <taxon>Kitasatosporales</taxon>
        <taxon>Streptomycetaceae</taxon>
        <taxon>Streptomyces</taxon>
    </lineage>
</organism>
<evidence type="ECO:0000313" key="7">
    <source>
        <dbReference type="EMBL" id="MFC4333109.1"/>
    </source>
</evidence>
<keyword evidence="3" id="KW-0808">Transferase</keyword>
<accession>A0ABV8TRG2</accession>
<evidence type="ECO:0000256" key="3">
    <source>
        <dbReference type="ARBA" id="ARBA00022679"/>
    </source>
</evidence>
<dbReference type="PANTHER" id="PTHR47514:SF1">
    <property type="entry name" value="TRANSKETOLASE N-TERMINAL SECTION-RELATED"/>
    <property type="match status" value="1"/>
</dbReference>
<evidence type="ECO:0000259" key="6">
    <source>
        <dbReference type="Pfam" id="PF00456"/>
    </source>
</evidence>
<dbReference type="InterPro" id="IPR049557">
    <property type="entry name" value="Transketolase_CS"/>
</dbReference>
<protein>
    <submittedName>
        <fullName evidence="7">Transketolase</fullName>
    </submittedName>
</protein>
<keyword evidence="5" id="KW-0786">Thiamine pyrophosphate</keyword>
<comment type="caution">
    <text evidence="7">The sequence shown here is derived from an EMBL/GenBank/DDBJ whole genome shotgun (WGS) entry which is preliminary data.</text>
</comment>
<comment type="similarity">
    <text evidence="2">Belongs to the transketolase family.</text>
</comment>
<dbReference type="Pfam" id="PF00456">
    <property type="entry name" value="Transketolase_N"/>
    <property type="match status" value="1"/>
</dbReference>
<dbReference type="Gene3D" id="3.40.50.970">
    <property type="match status" value="1"/>
</dbReference>
<dbReference type="PROSITE" id="PS00801">
    <property type="entry name" value="TRANSKETOLASE_1"/>
    <property type="match status" value="1"/>
</dbReference>
<dbReference type="RefSeq" id="WP_381744460.1">
    <property type="nucleotide sequence ID" value="NZ_JBHSDP010000029.1"/>
</dbReference>
<feature type="domain" description="Transketolase N-terminal" evidence="6">
    <location>
        <begin position="17"/>
        <end position="260"/>
    </location>
</feature>
<gene>
    <name evidence="7" type="ORF">ACFPC0_36190</name>
</gene>
<evidence type="ECO:0000256" key="2">
    <source>
        <dbReference type="ARBA" id="ARBA00007131"/>
    </source>
</evidence>
<reference evidence="8" key="1">
    <citation type="journal article" date="2019" name="Int. J. Syst. Evol. Microbiol.">
        <title>The Global Catalogue of Microorganisms (GCM) 10K type strain sequencing project: providing services to taxonomists for standard genome sequencing and annotation.</title>
        <authorList>
            <consortium name="The Broad Institute Genomics Platform"/>
            <consortium name="The Broad Institute Genome Sequencing Center for Infectious Disease"/>
            <person name="Wu L."/>
            <person name="Ma J."/>
        </authorList>
    </citation>
    <scope>NUCLEOTIDE SEQUENCE [LARGE SCALE GENOMIC DNA]</scope>
    <source>
        <strain evidence="8">PCU 347</strain>
    </source>
</reference>
<dbReference type="InterPro" id="IPR005474">
    <property type="entry name" value="Transketolase_N"/>
</dbReference>
<dbReference type="Proteomes" id="UP001595824">
    <property type="component" value="Unassembled WGS sequence"/>
</dbReference>
<name>A0ABV8TRG2_9ACTN</name>
<dbReference type="SUPFAM" id="SSF52518">
    <property type="entry name" value="Thiamin diphosphate-binding fold (THDP-binding)"/>
    <property type="match status" value="1"/>
</dbReference>
<evidence type="ECO:0000256" key="1">
    <source>
        <dbReference type="ARBA" id="ARBA00001964"/>
    </source>
</evidence>
<keyword evidence="8" id="KW-1185">Reference proteome</keyword>
<comment type="cofactor">
    <cofactor evidence="1">
        <name>thiamine diphosphate</name>
        <dbReference type="ChEBI" id="CHEBI:58937"/>
    </cofactor>
</comment>
<evidence type="ECO:0000313" key="8">
    <source>
        <dbReference type="Proteomes" id="UP001595824"/>
    </source>
</evidence>
<dbReference type="InterPro" id="IPR029061">
    <property type="entry name" value="THDP-binding"/>
</dbReference>
<dbReference type="PANTHER" id="PTHR47514">
    <property type="entry name" value="TRANSKETOLASE N-TERMINAL SECTION-RELATED"/>
    <property type="match status" value="1"/>
</dbReference>
<evidence type="ECO:0000256" key="4">
    <source>
        <dbReference type="ARBA" id="ARBA00022723"/>
    </source>
</evidence>